<reference evidence="4 5" key="1">
    <citation type="submission" date="2020-09" db="EMBL/GenBank/DDBJ databases">
        <title>Biosynthesis of the nuclear factor of activated T cells inhibitor NFAT-133 and its congeners in Streptomyces pactum.</title>
        <authorList>
            <person name="Zhou W."/>
            <person name="Posri P."/>
            <person name="Abugrain M.E."/>
            <person name="Weisberg A.J."/>
            <person name="Chang J.H."/>
            <person name="Mahmud T."/>
        </authorList>
    </citation>
    <scope>NUCLEOTIDE SEQUENCE [LARGE SCALE GENOMIC DNA]</scope>
    <source>
        <strain evidence="4 5">ATCC 27456</strain>
    </source>
</reference>
<evidence type="ECO:0000259" key="3">
    <source>
        <dbReference type="Pfam" id="PF14219"/>
    </source>
</evidence>
<keyword evidence="2" id="KW-0812">Transmembrane</keyword>
<dbReference type="Proteomes" id="UP000807371">
    <property type="component" value="Unassembled WGS sequence"/>
</dbReference>
<feature type="transmembrane region" description="Helical" evidence="2">
    <location>
        <begin position="209"/>
        <end position="230"/>
    </location>
</feature>
<keyword evidence="2" id="KW-0472">Membrane</keyword>
<keyword evidence="5" id="KW-1185">Reference proteome</keyword>
<dbReference type="EMBL" id="JACYXC010000001">
    <property type="protein sequence ID" value="MBH5335199.1"/>
    <property type="molecule type" value="Genomic_DNA"/>
</dbReference>
<dbReference type="InterPro" id="IPR025565">
    <property type="entry name" value="DUF4328"/>
</dbReference>
<feature type="compositionally biased region" description="Pro residues" evidence="1">
    <location>
        <begin position="336"/>
        <end position="348"/>
    </location>
</feature>
<evidence type="ECO:0000313" key="5">
    <source>
        <dbReference type="Proteomes" id="UP000807371"/>
    </source>
</evidence>
<feature type="transmembrane region" description="Helical" evidence="2">
    <location>
        <begin position="20"/>
        <end position="41"/>
    </location>
</feature>
<feature type="compositionally biased region" description="Low complexity" evidence="1">
    <location>
        <begin position="263"/>
        <end position="278"/>
    </location>
</feature>
<feature type="domain" description="DUF4328" evidence="3">
    <location>
        <begin position="89"/>
        <end position="236"/>
    </location>
</feature>
<gene>
    <name evidence="4" type="ORF">IHE55_10515</name>
</gene>
<evidence type="ECO:0000313" key="4">
    <source>
        <dbReference type="EMBL" id="MBH5335199.1"/>
    </source>
</evidence>
<evidence type="ECO:0000256" key="2">
    <source>
        <dbReference type="SAM" id="Phobius"/>
    </source>
</evidence>
<keyword evidence="2" id="KW-1133">Transmembrane helix</keyword>
<name>A0ABS0NJ31_9ACTN</name>
<sequence>MTAPGTGAPRPAATRPSGAGPVAGLGNAAAIMLAVMSALALMRAVADFRLRDALDEDCGDYSYEYDTFGSCGDSFRDEIADGLGEFWLTSLFLLLLGFLCTIPVFLVWFHRVRTNAEALAPGRHRHVPGMALSAWFLPFANWWIPKQIADDILMATAPPPPAPPYGIPPKPRGAGLLLGWWSTWVGSSVLSAVGWWLLVSPDEADDARFGLLVLALGDLALVAAGVLGVLTVRMISDAQDIGMGFRAALLGPHPAPAFGGPARASHIPHPAGPYHGAPAYGGGTTSPAPAYGGTPPPVPVPPPASASGTGAGSAPAHIPGTHVSGAGSAPGAATSPAPPAPSGHPSPASPAATTPTSPGSPATSADGTPADAPSDAAPADTPVETPADTTPPGAASDRPHEPGSPDPESRPDLEK</sequence>
<dbReference type="Pfam" id="PF14219">
    <property type="entry name" value="DUF4328"/>
    <property type="match status" value="1"/>
</dbReference>
<comment type="caution">
    <text evidence="4">The sequence shown here is derived from an EMBL/GenBank/DDBJ whole genome shotgun (WGS) entry which is preliminary data.</text>
</comment>
<evidence type="ECO:0000256" key="1">
    <source>
        <dbReference type="SAM" id="MobiDB-lite"/>
    </source>
</evidence>
<feature type="compositionally biased region" description="Pro residues" evidence="1">
    <location>
        <begin position="294"/>
        <end position="304"/>
    </location>
</feature>
<feature type="compositionally biased region" description="Low complexity" evidence="1">
    <location>
        <begin position="349"/>
        <end position="382"/>
    </location>
</feature>
<protein>
    <submittedName>
        <fullName evidence="4">DUF4328 domain-containing protein</fullName>
    </submittedName>
</protein>
<feature type="region of interest" description="Disordered" evidence="1">
    <location>
        <begin position="263"/>
        <end position="415"/>
    </location>
</feature>
<feature type="compositionally biased region" description="Basic and acidic residues" evidence="1">
    <location>
        <begin position="397"/>
        <end position="415"/>
    </location>
</feature>
<feature type="compositionally biased region" description="Low complexity" evidence="1">
    <location>
        <begin position="305"/>
        <end position="316"/>
    </location>
</feature>
<feature type="transmembrane region" description="Helical" evidence="2">
    <location>
        <begin position="86"/>
        <end position="106"/>
    </location>
</feature>
<feature type="transmembrane region" description="Helical" evidence="2">
    <location>
        <begin position="177"/>
        <end position="197"/>
    </location>
</feature>
<proteinExistence type="predicted"/>
<feature type="compositionally biased region" description="Low complexity" evidence="1">
    <location>
        <begin position="324"/>
        <end position="335"/>
    </location>
</feature>
<accession>A0ABS0NJ31</accession>
<organism evidence="4 5">
    <name type="scientific">Streptomyces pactum</name>
    <dbReference type="NCBI Taxonomy" id="68249"/>
    <lineage>
        <taxon>Bacteria</taxon>
        <taxon>Bacillati</taxon>
        <taxon>Actinomycetota</taxon>
        <taxon>Actinomycetes</taxon>
        <taxon>Kitasatosporales</taxon>
        <taxon>Streptomycetaceae</taxon>
        <taxon>Streptomyces</taxon>
    </lineage>
</organism>